<dbReference type="AlphaFoldDB" id="X0Y8I9"/>
<proteinExistence type="predicted"/>
<organism evidence="1">
    <name type="scientific">marine sediment metagenome</name>
    <dbReference type="NCBI Taxonomy" id="412755"/>
    <lineage>
        <taxon>unclassified sequences</taxon>
        <taxon>metagenomes</taxon>
        <taxon>ecological metagenomes</taxon>
    </lineage>
</organism>
<comment type="caution">
    <text evidence="1">The sequence shown here is derived from an EMBL/GenBank/DDBJ whole genome shotgun (WGS) entry which is preliminary data.</text>
</comment>
<accession>X0Y8I9</accession>
<feature type="non-terminal residue" evidence="1">
    <location>
        <position position="89"/>
    </location>
</feature>
<dbReference type="EMBL" id="BARS01050881">
    <property type="protein sequence ID" value="GAG52100.1"/>
    <property type="molecule type" value="Genomic_DNA"/>
</dbReference>
<protein>
    <submittedName>
        <fullName evidence="1">Uncharacterized protein</fullName>
    </submittedName>
</protein>
<reference evidence="1" key="1">
    <citation type="journal article" date="2014" name="Front. Microbiol.">
        <title>High frequency of phylogenetically diverse reductive dehalogenase-homologous genes in deep subseafloor sedimentary metagenomes.</title>
        <authorList>
            <person name="Kawai M."/>
            <person name="Futagami T."/>
            <person name="Toyoda A."/>
            <person name="Takaki Y."/>
            <person name="Nishi S."/>
            <person name="Hori S."/>
            <person name="Arai W."/>
            <person name="Tsubouchi T."/>
            <person name="Morono Y."/>
            <person name="Uchiyama I."/>
            <person name="Ito T."/>
            <person name="Fujiyama A."/>
            <person name="Inagaki F."/>
            <person name="Takami H."/>
        </authorList>
    </citation>
    <scope>NUCLEOTIDE SEQUENCE</scope>
    <source>
        <strain evidence="1">Expedition CK06-06</strain>
    </source>
</reference>
<sequence length="89" mass="9593">MKKLKDAIISSAGLMNTIAEIAKDGKFSFFTEVWSLAPHITALGRVAANVKDIKAEIDAGISDAQEQEIVEAVKATLDFENDVAEEIAE</sequence>
<evidence type="ECO:0000313" key="1">
    <source>
        <dbReference type="EMBL" id="GAG52100.1"/>
    </source>
</evidence>
<name>X0Y8I9_9ZZZZ</name>
<gene>
    <name evidence="1" type="ORF">S01H1_75885</name>
</gene>